<reference evidence="1 2" key="1">
    <citation type="submission" date="2019-08" db="EMBL/GenBank/DDBJ databases">
        <title>Whole genome of Aphis craccivora.</title>
        <authorList>
            <person name="Voronova N.V."/>
            <person name="Shulinski R.S."/>
            <person name="Bandarenka Y.V."/>
            <person name="Zhorov D.G."/>
            <person name="Warner D."/>
        </authorList>
    </citation>
    <scope>NUCLEOTIDE SEQUENCE [LARGE SCALE GENOMIC DNA]</scope>
    <source>
        <strain evidence="1">180601</strain>
        <tissue evidence="1">Whole Body</tissue>
    </source>
</reference>
<accession>A0A6G0YGM3</accession>
<dbReference type="AlphaFoldDB" id="A0A6G0YGM3"/>
<gene>
    <name evidence="1" type="ORF">FWK35_00010294</name>
</gene>
<keyword evidence="2" id="KW-1185">Reference proteome</keyword>
<dbReference type="Proteomes" id="UP000478052">
    <property type="component" value="Unassembled WGS sequence"/>
</dbReference>
<comment type="caution">
    <text evidence="1">The sequence shown here is derived from an EMBL/GenBank/DDBJ whole genome shotgun (WGS) entry which is preliminary data.</text>
</comment>
<evidence type="ECO:0000313" key="1">
    <source>
        <dbReference type="EMBL" id="KAF0755347.1"/>
    </source>
</evidence>
<dbReference type="PROSITE" id="PS51257">
    <property type="entry name" value="PROKAR_LIPOPROTEIN"/>
    <property type="match status" value="1"/>
</dbReference>
<name>A0A6G0YGM3_APHCR</name>
<evidence type="ECO:0000313" key="2">
    <source>
        <dbReference type="Proteomes" id="UP000478052"/>
    </source>
</evidence>
<protein>
    <submittedName>
        <fullName evidence="1">GATA zinc finger domain-containing protein 4-like</fullName>
    </submittedName>
</protein>
<proteinExistence type="predicted"/>
<organism evidence="1 2">
    <name type="scientific">Aphis craccivora</name>
    <name type="common">Cowpea aphid</name>
    <dbReference type="NCBI Taxonomy" id="307492"/>
    <lineage>
        <taxon>Eukaryota</taxon>
        <taxon>Metazoa</taxon>
        <taxon>Ecdysozoa</taxon>
        <taxon>Arthropoda</taxon>
        <taxon>Hexapoda</taxon>
        <taxon>Insecta</taxon>
        <taxon>Pterygota</taxon>
        <taxon>Neoptera</taxon>
        <taxon>Paraneoptera</taxon>
        <taxon>Hemiptera</taxon>
        <taxon>Sternorrhyncha</taxon>
        <taxon>Aphidomorpha</taxon>
        <taxon>Aphidoidea</taxon>
        <taxon>Aphididae</taxon>
        <taxon>Aphidini</taxon>
        <taxon>Aphis</taxon>
        <taxon>Aphis</taxon>
    </lineage>
</organism>
<sequence>MHLIDTRHGHTNLTLISCRYLVAHNIKIKLNEADNCVKLKNGKIILIENIATSSTTNEVYSGTLIIGQSIISKKNFINVLDCIQHVPYTWYSLQNNPVNNENTERCWFPFSKSEAAKTSVSFSSQQIYIMILKCSVPNNIYGCWYNVKQVAGPFDSELVARNGSKYWSGMNESDNDTRRHGIVDNKADSNIKKSSNYGGEYSGDYSSEPMSQITTEKSFHTLQKPILHILIIMNIHRA</sequence>
<dbReference type="EMBL" id="VUJU01004170">
    <property type="protein sequence ID" value="KAF0755347.1"/>
    <property type="molecule type" value="Genomic_DNA"/>
</dbReference>